<name>A0A6G9YAC8_9NOCA</name>
<dbReference type="InterPro" id="IPR010998">
    <property type="entry name" value="Integrase_recombinase_N"/>
</dbReference>
<dbReference type="KEGG" id="nah:F5544_11115"/>
<accession>A0A6G9YAC8</accession>
<dbReference type="InterPro" id="IPR044068">
    <property type="entry name" value="CB"/>
</dbReference>
<reference evidence="5 6" key="1">
    <citation type="journal article" date="2019" name="ACS Chem. Biol.">
        <title>Identification and Mobilization of a Cryptic Antibiotic Biosynthesis Gene Locus from a Human-Pathogenic Nocardia Isolate.</title>
        <authorList>
            <person name="Herisse M."/>
            <person name="Ishida K."/>
            <person name="Porter J.L."/>
            <person name="Howden B."/>
            <person name="Hertweck C."/>
            <person name="Stinear T.P."/>
            <person name="Pidot S.J."/>
        </authorList>
    </citation>
    <scope>NUCLEOTIDE SEQUENCE [LARGE SCALE GENOMIC DNA]</scope>
    <source>
        <strain evidence="5 6">AUSMDU00012717</strain>
    </source>
</reference>
<dbReference type="GO" id="GO:0003677">
    <property type="term" value="F:DNA binding"/>
    <property type="evidence" value="ECO:0007669"/>
    <property type="project" value="UniProtKB-UniRule"/>
</dbReference>
<protein>
    <recommendedName>
        <fullName evidence="4">Core-binding (CB) domain-containing protein</fullName>
    </recommendedName>
</protein>
<dbReference type="InterPro" id="IPR011010">
    <property type="entry name" value="DNA_brk_join_enz"/>
</dbReference>
<evidence type="ECO:0000256" key="1">
    <source>
        <dbReference type="ARBA" id="ARBA00023125"/>
    </source>
</evidence>
<gene>
    <name evidence="5" type="ORF">F5544_11115</name>
</gene>
<feature type="domain" description="Core-binding (CB)" evidence="4">
    <location>
        <begin position="6"/>
        <end position="94"/>
    </location>
</feature>
<evidence type="ECO:0000313" key="5">
    <source>
        <dbReference type="EMBL" id="QIS10118.1"/>
    </source>
</evidence>
<evidence type="ECO:0000313" key="6">
    <source>
        <dbReference type="Proteomes" id="UP000503540"/>
    </source>
</evidence>
<evidence type="ECO:0000259" key="4">
    <source>
        <dbReference type="PROSITE" id="PS51900"/>
    </source>
</evidence>
<sequence length="159" mass="17916">MGGDLDGLSELADDFKGELRQQNKSTGTINTYCRGIGYFAEFLAATADEFTREYISAYITDTLTRVNRRTGKPITPEYAHPQYRSLQQFAKDLLAEDILLTDPFARLTPPISVIVKTVPLARNWAGCQRAGIQRAARHRADDGRRSPISAVARRRRDER</sequence>
<dbReference type="SUPFAM" id="SSF56349">
    <property type="entry name" value="DNA breaking-rejoining enzymes"/>
    <property type="match status" value="1"/>
</dbReference>
<organism evidence="5 6">
    <name type="scientific">Nocardia arthritidis</name>
    <dbReference type="NCBI Taxonomy" id="228602"/>
    <lineage>
        <taxon>Bacteria</taxon>
        <taxon>Bacillati</taxon>
        <taxon>Actinomycetota</taxon>
        <taxon>Actinomycetes</taxon>
        <taxon>Mycobacteriales</taxon>
        <taxon>Nocardiaceae</taxon>
        <taxon>Nocardia</taxon>
    </lineage>
</organism>
<evidence type="ECO:0000256" key="3">
    <source>
        <dbReference type="SAM" id="MobiDB-lite"/>
    </source>
</evidence>
<keyword evidence="1 2" id="KW-0238">DNA-binding</keyword>
<dbReference type="PROSITE" id="PS51900">
    <property type="entry name" value="CB"/>
    <property type="match status" value="1"/>
</dbReference>
<dbReference type="EMBL" id="CP046172">
    <property type="protein sequence ID" value="QIS10118.1"/>
    <property type="molecule type" value="Genomic_DNA"/>
</dbReference>
<feature type="region of interest" description="Disordered" evidence="3">
    <location>
        <begin position="135"/>
        <end position="159"/>
    </location>
</feature>
<dbReference type="Proteomes" id="UP000503540">
    <property type="component" value="Chromosome"/>
</dbReference>
<proteinExistence type="predicted"/>
<evidence type="ECO:0000256" key="2">
    <source>
        <dbReference type="PROSITE-ProRule" id="PRU01248"/>
    </source>
</evidence>
<dbReference type="AlphaFoldDB" id="A0A6G9YAC8"/>
<dbReference type="Gene3D" id="1.10.150.130">
    <property type="match status" value="1"/>
</dbReference>
<keyword evidence="6" id="KW-1185">Reference proteome</keyword>